<proteinExistence type="predicted"/>
<name>A0A397TEK7_9GLOM</name>
<protein>
    <submittedName>
        <fullName evidence="1">Uncharacterized protein</fullName>
    </submittedName>
</protein>
<dbReference type="AlphaFoldDB" id="A0A397TEK7"/>
<evidence type="ECO:0000313" key="2">
    <source>
        <dbReference type="Proteomes" id="UP000265703"/>
    </source>
</evidence>
<evidence type="ECO:0000313" key="1">
    <source>
        <dbReference type="EMBL" id="RIA96673.1"/>
    </source>
</evidence>
<gene>
    <name evidence="1" type="ORF">C1645_815096</name>
</gene>
<sequence>MKAAFPILIQNNQCEAIQRLPCMAHTLQLEEVQHKLKYEDVMHCIQDVQTRWNSLKKYSDFEKSPLIFIPRKYQLLALILFSQTGFTFSPSMDTTIKGGNNAIIAKLPYTAQTIRSWKKHTILFEDQLTTLDDLYAANWSSINRDPFHLQDKLPGRQPKWYKSYIDNHTISKNNKLLHPINISISRLPSHKIPKISADIHYRPSKEWTISWHAQTSSTLFGKTVEQVNDPFGTSCTLHTPYYRDLRPQCVFMKPTLHLHKISPHGKRFTNNYFHSPPFTKFVLLSSPIHTLKVTIYNIYINSIDIPRDPSHTNNLPLVHTPGPSNSYLVSINNIERLLFGCHSSIDALKSISHKFSTLNDFHFYTDGSVFDIGLSQCRPTCDILQRNFPHIYPQSPITCPSCNTELDSNHHILLCSKYTNDIISLLKSHRSSFTQFIFDKQSTKLSFTDIKTLIYNIPLFDESSINNPSNNPHLILFAHQLVPKALNDAITWLSHCDARNKWEKSINITKQSKKMKRPKSTSRTRINCSTASNRDTTSALVRQRLYASDLWFIWASSNFLHSGSWSHHRSVSLHHNFTIDFNSSLNIFIILM</sequence>
<accession>A0A397TEK7</accession>
<keyword evidence="2" id="KW-1185">Reference proteome</keyword>
<dbReference type="STRING" id="658196.A0A397TEK7"/>
<dbReference type="EMBL" id="QKYT01000041">
    <property type="protein sequence ID" value="RIA96673.1"/>
    <property type="molecule type" value="Genomic_DNA"/>
</dbReference>
<organism evidence="1 2">
    <name type="scientific">Glomus cerebriforme</name>
    <dbReference type="NCBI Taxonomy" id="658196"/>
    <lineage>
        <taxon>Eukaryota</taxon>
        <taxon>Fungi</taxon>
        <taxon>Fungi incertae sedis</taxon>
        <taxon>Mucoromycota</taxon>
        <taxon>Glomeromycotina</taxon>
        <taxon>Glomeromycetes</taxon>
        <taxon>Glomerales</taxon>
        <taxon>Glomeraceae</taxon>
        <taxon>Glomus</taxon>
    </lineage>
</organism>
<dbReference type="Proteomes" id="UP000265703">
    <property type="component" value="Unassembled WGS sequence"/>
</dbReference>
<comment type="caution">
    <text evidence="1">The sequence shown here is derived from an EMBL/GenBank/DDBJ whole genome shotgun (WGS) entry which is preliminary data.</text>
</comment>
<reference evidence="1 2" key="1">
    <citation type="submission" date="2018-06" db="EMBL/GenBank/DDBJ databases">
        <title>Comparative genomics reveals the genomic features of Rhizophagus irregularis, R. cerebriforme, R. diaphanum and Gigaspora rosea, and their symbiotic lifestyle signature.</title>
        <authorList>
            <person name="Morin E."/>
            <person name="San Clemente H."/>
            <person name="Chen E.C.H."/>
            <person name="De La Providencia I."/>
            <person name="Hainaut M."/>
            <person name="Kuo A."/>
            <person name="Kohler A."/>
            <person name="Murat C."/>
            <person name="Tang N."/>
            <person name="Roy S."/>
            <person name="Loubradou J."/>
            <person name="Henrissat B."/>
            <person name="Grigoriev I.V."/>
            <person name="Corradi N."/>
            <person name="Roux C."/>
            <person name="Martin F.M."/>
        </authorList>
    </citation>
    <scope>NUCLEOTIDE SEQUENCE [LARGE SCALE GENOMIC DNA]</scope>
    <source>
        <strain evidence="1 2">DAOM 227022</strain>
    </source>
</reference>